<evidence type="ECO:0000313" key="3">
    <source>
        <dbReference type="Proteomes" id="UP000095282"/>
    </source>
</evidence>
<evidence type="ECO:0000313" key="4">
    <source>
        <dbReference type="WBParaSite" id="Csp11.Scaffold630.g19947.t2"/>
    </source>
</evidence>
<dbReference type="AlphaFoldDB" id="A0A1I7UW56"/>
<sequence length="525" mass="60418">MKSLILFIFCLIFAINCAPGAENCTKEDLKECIPLEKKLESYASKYKGYRMPEISYNSSIIVCKDIKKCYSDLKCKNAKELKEDVDIKCSKFEYLTAAIHVCSARFYRAVYSKKYECTSKFNFITQDLSAKRSAYQNGKSCFLEVVKQECNPESIEFLNDNEKYGRFVDILTVKPDDKCRGFHHELAALECRPIVSSIEKSIDDLKKNDPKLVASISRCDEALTCVKNACNYPLPYQVDRKCLMLKLATTSLGECESKVHAKWPTVSKYPCLNGTWPMEKKVFCLNKTVAGCFEKVYEGECGKESVKNFDEDFKTLKKSNQSERHGGYIKGESCFLDFVRSDCNQNLFEYFSKNYKQFAETMSIKPKNGICLDPHFQLNGLRCKGFADELNSKKEFIFDNEIFRNDSRFIYVSNLCRELQNCMNESCTYGETATEKIGRECDILELTATSFGRCLSKIRKEKPNISEFECMNGTDFYSGKPSVSCDKFKSRRKCMKRIMRKNCGKEAIEDYRKCADTLSNYFNCN</sequence>
<dbReference type="InterPro" id="IPR002542">
    <property type="entry name" value="T20D4.11-like_dom"/>
</dbReference>
<dbReference type="eggNOG" id="ENOG502TJQ1">
    <property type="taxonomic scope" value="Eukaryota"/>
</dbReference>
<organism evidence="3 4">
    <name type="scientific">Caenorhabditis tropicalis</name>
    <dbReference type="NCBI Taxonomy" id="1561998"/>
    <lineage>
        <taxon>Eukaryota</taxon>
        <taxon>Metazoa</taxon>
        <taxon>Ecdysozoa</taxon>
        <taxon>Nematoda</taxon>
        <taxon>Chromadorea</taxon>
        <taxon>Rhabditida</taxon>
        <taxon>Rhabditina</taxon>
        <taxon>Rhabditomorpha</taxon>
        <taxon>Rhabditoidea</taxon>
        <taxon>Rhabditidae</taxon>
        <taxon>Peloderinae</taxon>
        <taxon>Caenorhabditis</taxon>
    </lineage>
</organism>
<keyword evidence="3" id="KW-1185">Reference proteome</keyword>
<reference evidence="4" key="1">
    <citation type="submission" date="2016-11" db="UniProtKB">
        <authorList>
            <consortium name="WormBaseParasite"/>
        </authorList>
    </citation>
    <scope>IDENTIFICATION</scope>
</reference>
<dbReference type="WBParaSite" id="Csp11.Scaffold630.g19947.t2">
    <property type="protein sequence ID" value="Csp11.Scaffold630.g19947.t2"/>
    <property type="gene ID" value="Csp11.Scaffold630.g19947"/>
</dbReference>
<dbReference type="Pfam" id="PF01579">
    <property type="entry name" value="DUF19"/>
    <property type="match status" value="3"/>
</dbReference>
<feature type="domain" description="T20D4.11-like" evidence="2">
    <location>
        <begin position="380"/>
        <end position="524"/>
    </location>
</feature>
<keyword evidence="1" id="KW-0732">Signal</keyword>
<feature type="chain" id="PRO_5009309434" evidence="1">
    <location>
        <begin position="21"/>
        <end position="525"/>
    </location>
</feature>
<feature type="signal peptide" evidence="1">
    <location>
        <begin position="1"/>
        <end position="20"/>
    </location>
</feature>
<evidence type="ECO:0000259" key="2">
    <source>
        <dbReference type="Pfam" id="PF01579"/>
    </source>
</evidence>
<proteinExistence type="predicted"/>
<feature type="domain" description="T20D4.11-like" evidence="2">
    <location>
        <begin position="184"/>
        <end position="363"/>
    </location>
</feature>
<name>A0A1I7UW56_9PELO</name>
<evidence type="ECO:0000256" key="1">
    <source>
        <dbReference type="SAM" id="SignalP"/>
    </source>
</evidence>
<feature type="domain" description="T20D4.11-like" evidence="2">
    <location>
        <begin position="24"/>
        <end position="179"/>
    </location>
</feature>
<protein>
    <submittedName>
        <fullName evidence="4">DUF19 domain-containing protein</fullName>
    </submittedName>
</protein>
<accession>A0A1I7UW56</accession>
<dbReference type="Proteomes" id="UP000095282">
    <property type="component" value="Unplaced"/>
</dbReference>
<dbReference type="PANTHER" id="PTHR31897">
    <property type="entry name" value="PROTEIN CBG17011-RELATED"/>
    <property type="match status" value="1"/>
</dbReference>